<dbReference type="Pfam" id="PF00293">
    <property type="entry name" value="NUDIX"/>
    <property type="match status" value="1"/>
</dbReference>
<dbReference type="Gene3D" id="3.90.79.10">
    <property type="entry name" value="Nucleoside Triphosphate Pyrophosphohydrolase"/>
    <property type="match status" value="1"/>
</dbReference>
<keyword evidence="3" id="KW-1185">Reference proteome</keyword>
<organism evidence="2 3">
    <name type="scientific">Filobasidium floriforme</name>
    <dbReference type="NCBI Taxonomy" id="5210"/>
    <lineage>
        <taxon>Eukaryota</taxon>
        <taxon>Fungi</taxon>
        <taxon>Dikarya</taxon>
        <taxon>Basidiomycota</taxon>
        <taxon>Agaricomycotina</taxon>
        <taxon>Tremellomycetes</taxon>
        <taxon>Filobasidiales</taxon>
        <taxon>Filobasidiaceae</taxon>
        <taxon>Filobasidium</taxon>
    </lineage>
</organism>
<dbReference type="CDD" id="cd03676">
    <property type="entry name" value="NUDIX_Tnr3_like"/>
    <property type="match status" value="1"/>
</dbReference>
<accession>A0A8K0JSS8</accession>
<dbReference type="SUPFAM" id="SSF55811">
    <property type="entry name" value="Nudix"/>
    <property type="match status" value="1"/>
</dbReference>
<proteinExistence type="predicted"/>
<dbReference type="InterPro" id="IPR000086">
    <property type="entry name" value="NUDIX_hydrolase_dom"/>
</dbReference>
<gene>
    <name evidence="2" type="ORF">FFLO_00113</name>
</gene>
<evidence type="ECO:0000313" key="2">
    <source>
        <dbReference type="EMBL" id="KAG7580142.1"/>
    </source>
</evidence>
<name>A0A8K0JSS8_9TREE</name>
<dbReference type="Proteomes" id="UP000812966">
    <property type="component" value="Unassembled WGS sequence"/>
</dbReference>
<evidence type="ECO:0000313" key="3">
    <source>
        <dbReference type="Proteomes" id="UP000812966"/>
    </source>
</evidence>
<dbReference type="InterPro" id="IPR015797">
    <property type="entry name" value="NUDIX_hydrolase-like_dom_sf"/>
</dbReference>
<evidence type="ECO:0000259" key="1">
    <source>
        <dbReference type="PROSITE" id="PS51462"/>
    </source>
</evidence>
<feature type="domain" description="Nudix hydrolase" evidence="1">
    <location>
        <begin position="184"/>
        <end position="345"/>
    </location>
</feature>
<comment type="caution">
    <text evidence="2">The sequence shown here is derived from an EMBL/GenBank/DDBJ whole genome shotgun (WGS) entry which is preliminary data.</text>
</comment>
<dbReference type="GO" id="GO:0044715">
    <property type="term" value="F:8-oxo-dGDP phosphatase activity"/>
    <property type="evidence" value="ECO:0007669"/>
    <property type="project" value="TreeGrafter"/>
</dbReference>
<sequence length="383" mass="43109">MPHSPFLQAVRRADILQVPTTDLVSNVLQSPSDQTGPASLRPWSIPLHLARADMQAGLTPIGWLRPAVRAFLEYHWPEGDLGEPMIEFGICRELAKEGTVGNCHQDGPEFAFIAQRLLDQGYEGLTREMNRLARYMKDKGMYSECLDGWRDEHYEIFASPKSSYFASGGSGVSSSGATNRAFDFERAACAVFGLATFGVHMTAYEGEGEEMKIWVPKRSATKATWPSKLDNSVAGGIPAGMVPFESMIKECEEEASLPESLTRKLVRPAGFVSYFYVTEEGWFQPVYRYVYDLKMPARESPEYQPLKPFDDEVDSFQLLPVREVIDTLQNDPTAFKPNCGLIIVDFLIRHGMITVENEPDFFEIGWSCHKDLGKIVPFPVRRR</sequence>
<protein>
    <recommendedName>
        <fullName evidence="1">Nudix hydrolase domain-containing protein</fullName>
    </recommendedName>
</protein>
<dbReference type="EMBL" id="JABELV010000001">
    <property type="protein sequence ID" value="KAG7580142.1"/>
    <property type="molecule type" value="Genomic_DNA"/>
</dbReference>
<dbReference type="AlphaFoldDB" id="A0A8K0JSS8"/>
<dbReference type="PANTHER" id="PTHR13622">
    <property type="entry name" value="THIAMIN PYROPHOSPHOKINASE"/>
    <property type="match status" value="1"/>
</dbReference>
<reference evidence="2" key="1">
    <citation type="submission" date="2020-04" db="EMBL/GenBank/DDBJ databases">
        <title>Analysis of mating type loci in Filobasidium floriforme.</title>
        <authorList>
            <person name="Nowrousian M."/>
        </authorList>
    </citation>
    <scope>NUCLEOTIDE SEQUENCE</scope>
    <source>
        <strain evidence="2">CBS 6242</strain>
    </source>
</reference>
<dbReference type="PANTHER" id="PTHR13622:SF8">
    <property type="entry name" value="THIAMIN PYROPHOSPHOKINASE 1"/>
    <property type="match status" value="1"/>
</dbReference>
<dbReference type="PROSITE" id="PS51462">
    <property type="entry name" value="NUDIX"/>
    <property type="match status" value="1"/>
</dbReference>
<dbReference type="FunFam" id="3.90.79.10:FF:000019">
    <property type="entry name" value="Thiamin pyrophosphokinase, putative"/>
    <property type="match status" value="1"/>
</dbReference>